<proteinExistence type="predicted"/>
<protein>
    <submittedName>
        <fullName evidence="2">Type II and III secretion system protein</fullName>
    </submittedName>
</protein>
<dbReference type="EMBL" id="CP003653">
    <property type="protein sequence ID" value="AFZ37176.1"/>
    <property type="molecule type" value="Genomic_DNA"/>
</dbReference>
<name>K9XYH1_STAC7</name>
<dbReference type="eggNOG" id="COG3167">
    <property type="taxonomic scope" value="Bacteria"/>
</dbReference>
<sequence>MTFTDDFLLEEGKGKEDYPTAFGITFTPVVSGVALAVLGIVGGGYIYMNKVVPFKEGYEQVKTQHQEKQGQLDQIKNGDIQQQIAQLQADLASKQAVKLQVTSLFTNQKDLDTLLLDINSFIAANQGKLLNYQPEGDPVPIQDGSLGNEVNGKLKRQGIALSLEGTYNQTKSILRDLERLQPLLVVQSYSSKIKEAPGVFISINQSESVQKKQPILSTEIKLDAILPLSSEELAQMQPPAEEGKTEEAN</sequence>
<evidence type="ECO:0000256" key="1">
    <source>
        <dbReference type="SAM" id="Phobius"/>
    </source>
</evidence>
<accession>K9XYH1</accession>
<keyword evidence="1" id="KW-1133">Transmembrane helix</keyword>
<reference evidence="3" key="1">
    <citation type="journal article" date="2013" name="Proc. Natl. Acad. Sci. U.S.A.">
        <title>Improving the coverage of the cyanobacterial phylum using diversity-driven genome sequencing.</title>
        <authorList>
            <person name="Shih P.M."/>
            <person name="Wu D."/>
            <person name="Latifi A."/>
            <person name="Axen S.D."/>
            <person name="Fewer D.P."/>
            <person name="Talla E."/>
            <person name="Calteau A."/>
            <person name="Cai F."/>
            <person name="Tandeau de Marsac N."/>
            <person name="Rippka R."/>
            <person name="Herdman M."/>
            <person name="Sivonen K."/>
            <person name="Coursin T."/>
            <person name="Laurent T."/>
            <person name="Goodwin L."/>
            <person name="Nolan M."/>
            <person name="Davenport K.W."/>
            <person name="Han C.S."/>
            <person name="Rubin E.M."/>
            <person name="Eisen J.A."/>
            <person name="Woyke T."/>
            <person name="Gugger M."/>
            <person name="Kerfeld C.A."/>
        </authorList>
    </citation>
    <scope>NUCLEOTIDE SEQUENCE [LARGE SCALE GENOMIC DNA]</scope>
    <source>
        <strain evidence="3">ATCC 29371 / PCC 7437</strain>
    </source>
</reference>
<dbReference type="HOGENOM" id="CLU_086007_1_0_3"/>
<organism evidence="2 3">
    <name type="scientific">Stanieria cyanosphaera (strain ATCC 29371 / PCC 7437)</name>
    <dbReference type="NCBI Taxonomy" id="111780"/>
    <lineage>
        <taxon>Bacteria</taxon>
        <taxon>Bacillati</taxon>
        <taxon>Cyanobacteriota</taxon>
        <taxon>Cyanophyceae</taxon>
        <taxon>Pleurocapsales</taxon>
        <taxon>Dermocarpellaceae</taxon>
        <taxon>Stanieria</taxon>
    </lineage>
</organism>
<keyword evidence="1" id="KW-0472">Membrane</keyword>
<dbReference type="InterPro" id="IPR014717">
    <property type="entry name" value="Transl_elong_EF1B/ribsomal_bS6"/>
</dbReference>
<dbReference type="OrthoDB" id="483469at2"/>
<dbReference type="Gene3D" id="3.30.70.60">
    <property type="match status" value="1"/>
</dbReference>
<keyword evidence="3" id="KW-1185">Reference proteome</keyword>
<gene>
    <name evidence="2" type="ordered locus">Sta7437_3680</name>
</gene>
<dbReference type="STRING" id="111780.Sta7437_3680"/>
<evidence type="ECO:0000313" key="3">
    <source>
        <dbReference type="Proteomes" id="UP000010473"/>
    </source>
</evidence>
<feature type="transmembrane region" description="Helical" evidence="1">
    <location>
        <begin position="20"/>
        <end position="47"/>
    </location>
</feature>
<dbReference type="RefSeq" id="WP_015194837.1">
    <property type="nucleotide sequence ID" value="NC_019748.1"/>
</dbReference>
<dbReference type="AlphaFoldDB" id="K9XYH1"/>
<dbReference type="PATRIC" id="fig|111780.3.peg.3809"/>
<keyword evidence="1" id="KW-0812">Transmembrane</keyword>
<dbReference type="Proteomes" id="UP000010473">
    <property type="component" value="Chromosome"/>
</dbReference>
<dbReference type="KEGG" id="scs:Sta7437_3680"/>
<evidence type="ECO:0000313" key="2">
    <source>
        <dbReference type="EMBL" id="AFZ37176.1"/>
    </source>
</evidence>